<dbReference type="STRING" id="728005.SAMN04488059_11692"/>
<organism evidence="3 5">
    <name type="scientific">Devosia psychrophila</name>
    <dbReference type="NCBI Taxonomy" id="728005"/>
    <lineage>
        <taxon>Bacteria</taxon>
        <taxon>Pseudomonadati</taxon>
        <taxon>Pseudomonadota</taxon>
        <taxon>Alphaproteobacteria</taxon>
        <taxon>Hyphomicrobiales</taxon>
        <taxon>Devosiaceae</taxon>
        <taxon>Devosia</taxon>
    </lineage>
</organism>
<evidence type="ECO:0000313" key="5">
    <source>
        <dbReference type="Proteomes" id="UP000182258"/>
    </source>
</evidence>
<dbReference type="InterPro" id="IPR029063">
    <property type="entry name" value="SAM-dependent_MTases_sf"/>
</dbReference>
<keyword evidence="3" id="KW-0808">Transferase</keyword>
<keyword evidence="4" id="KW-1185">Reference proteome</keyword>
<reference evidence="3 5" key="2">
    <citation type="submission" date="2016-10" db="EMBL/GenBank/DDBJ databases">
        <authorList>
            <person name="de Groot N.N."/>
        </authorList>
    </citation>
    <scope>NUCLEOTIDE SEQUENCE [LARGE SCALE GENOMIC DNA]</scope>
    <source>
        <strain evidence="3 5">CGMCC 1.10210</strain>
    </source>
</reference>
<dbReference type="CDD" id="cd02440">
    <property type="entry name" value="AdoMet_MTases"/>
    <property type="match status" value="1"/>
</dbReference>
<dbReference type="RefSeq" id="WP_046173139.1">
    <property type="nucleotide sequence ID" value="NZ_FOMB01000016.1"/>
</dbReference>
<dbReference type="PATRIC" id="fig|728005.3.peg.2881"/>
<name>A0A0F5PT75_9HYPH</name>
<dbReference type="Gene3D" id="3.40.50.150">
    <property type="entry name" value="Vaccinia Virus protein VP39"/>
    <property type="match status" value="1"/>
</dbReference>
<dbReference type="Pfam" id="PF08241">
    <property type="entry name" value="Methyltransf_11"/>
    <property type="match status" value="1"/>
</dbReference>
<keyword evidence="3" id="KW-0489">Methyltransferase</keyword>
<reference evidence="2 4" key="1">
    <citation type="submission" date="2015-03" db="EMBL/GenBank/DDBJ databases">
        <authorList>
            <person name="Lepp D."/>
            <person name="Hassan Y.I."/>
            <person name="Li X.-Z."/>
            <person name="Zhou T."/>
        </authorList>
    </citation>
    <scope>NUCLEOTIDE SEQUENCE [LARGE SCALE GENOMIC DNA]</scope>
    <source>
        <strain evidence="2 4">Cr7-05</strain>
    </source>
</reference>
<accession>A0A0F5PT75</accession>
<dbReference type="SUPFAM" id="SSF53335">
    <property type="entry name" value="S-adenosyl-L-methionine-dependent methyltransferases"/>
    <property type="match status" value="1"/>
</dbReference>
<evidence type="ECO:0000313" key="4">
    <source>
        <dbReference type="Proteomes" id="UP000033519"/>
    </source>
</evidence>
<proteinExistence type="predicted"/>
<dbReference type="GO" id="GO:0032259">
    <property type="term" value="P:methylation"/>
    <property type="evidence" value="ECO:0007669"/>
    <property type="project" value="UniProtKB-KW"/>
</dbReference>
<evidence type="ECO:0000313" key="2">
    <source>
        <dbReference type="EMBL" id="KKC31014.1"/>
    </source>
</evidence>
<dbReference type="OrthoDB" id="9802097at2"/>
<dbReference type="GO" id="GO:0008757">
    <property type="term" value="F:S-adenosylmethionine-dependent methyltransferase activity"/>
    <property type="evidence" value="ECO:0007669"/>
    <property type="project" value="InterPro"/>
</dbReference>
<evidence type="ECO:0000259" key="1">
    <source>
        <dbReference type="Pfam" id="PF08241"/>
    </source>
</evidence>
<dbReference type="Proteomes" id="UP000182258">
    <property type="component" value="Unassembled WGS sequence"/>
</dbReference>
<dbReference type="AlphaFoldDB" id="A0A0F5PT75"/>
<gene>
    <name evidence="3" type="ORF">SAMN04488059_11692</name>
    <name evidence="2" type="ORF">WH91_22035</name>
</gene>
<dbReference type="EMBL" id="FOMB01000016">
    <property type="protein sequence ID" value="SFC98419.1"/>
    <property type="molecule type" value="Genomic_DNA"/>
</dbReference>
<dbReference type="InterPro" id="IPR013216">
    <property type="entry name" value="Methyltransf_11"/>
</dbReference>
<evidence type="ECO:0000313" key="3">
    <source>
        <dbReference type="EMBL" id="SFC98419.1"/>
    </source>
</evidence>
<sequence>MADAMRFSDGEGYEAMMGVWSALIGADFLDWLDVPDGSRWADVGCGNGASTELIVRRTKPTSVEAIDPSPAQLEFARNRHHSGVANFTLGSAMQLPYPAAAFDAAIMALVIFFVLDPAKGVAELRRVVRPGGTVAAYAWDIEKGGFPYEDVHVVMRSVGAEPILPPHSEVARLEALDRLWTDAGLIAVETREIVAHRIFPSFDDYWAMAVSAPGIGQVLAKLSAQQLDHIHSSVRGSRGPGGFIVQGRAHAVRGRVAT</sequence>
<protein>
    <submittedName>
        <fullName evidence="3">Methyltransferase domain-containing protein</fullName>
    </submittedName>
</protein>
<feature type="domain" description="Methyltransferase type 11" evidence="1">
    <location>
        <begin position="42"/>
        <end position="135"/>
    </location>
</feature>
<dbReference type="EMBL" id="LAPV01000238">
    <property type="protein sequence ID" value="KKC31014.1"/>
    <property type="molecule type" value="Genomic_DNA"/>
</dbReference>
<dbReference type="Proteomes" id="UP000033519">
    <property type="component" value="Unassembled WGS sequence"/>
</dbReference>
<dbReference type="PANTHER" id="PTHR43591">
    <property type="entry name" value="METHYLTRANSFERASE"/>
    <property type="match status" value="1"/>
</dbReference>